<dbReference type="Gene3D" id="3.40.50.620">
    <property type="entry name" value="HUPs"/>
    <property type="match status" value="1"/>
</dbReference>
<keyword evidence="9" id="KW-0028">Amino-acid biosynthesis</keyword>
<dbReference type="InterPro" id="IPR048268">
    <property type="entry name" value="Arginosuc_syn_C"/>
</dbReference>
<feature type="domain" description="Arginosuccinate synthase-like N-terminal" evidence="14">
    <location>
        <begin position="5"/>
        <end position="169"/>
    </location>
</feature>
<dbReference type="FunFam" id="3.40.50.620:FF:000019">
    <property type="entry name" value="Argininosuccinate synthase"/>
    <property type="match status" value="1"/>
</dbReference>
<evidence type="ECO:0000256" key="6">
    <source>
        <dbReference type="ARBA" id="ARBA00022436"/>
    </source>
</evidence>
<dbReference type="UniPathway" id="UPA00158">
    <property type="reaction ID" value="UER00272"/>
</dbReference>
<dbReference type="GO" id="GO:0005524">
    <property type="term" value="F:ATP binding"/>
    <property type="evidence" value="ECO:0007669"/>
    <property type="project" value="UniProtKB-KW"/>
</dbReference>
<dbReference type="NCBIfam" id="TIGR00032">
    <property type="entry name" value="argG"/>
    <property type="match status" value="1"/>
</dbReference>
<reference evidence="16 17" key="1">
    <citation type="submission" date="2019-01" db="EMBL/GenBank/DDBJ databases">
        <authorList>
            <person name="Sayadi A."/>
        </authorList>
    </citation>
    <scope>NUCLEOTIDE SEQUENCE [LARGE SCALE GENOMIC DNA]</scope>
</reference>
<evidence type="ECO:0000259" key="14">
    <source>
        <dbReference type="Pfam" id="PF00764"/>
    </source>
</evidence>
<dbReference type="GO" id="GO:0000053">
    <property type="term" value="P:argininosuccinate metabolic process"/>
    <property type="evidence" value="ECO:0007669"/>
    <property type="project" value="TreeGrafter"/>
</dbReference>
<dbReference type="InterPro" id="IPR014729">
    <property type="entry name" value="Rossmann-like_a/b/a_fold"/>
</dbReference>
<dbReference type="GO" id="GO:0000050">
    <property type="term" value="P:urea cycle"/>
    <property type="evidence" value="ECO:0007669"/>
    <property type="project" value="UniProtKB-UniPathway"/>
</dbReference>
<dbReference type="GO" id="GO:0005737">
    <property type="term" value="C:cytoplasm"/>
    <property type="evidence" value="ECO:0007669"/>
    <property type="project" value="TreeGrafter"/>
</dbReference>
<dbReference type="InterPro" id="IPR048267">
    <property type="entry name" value="Arginosuc_syn_N"/>
</dbReference>
<dbReference type="FunFam" id="3.90.1260.10:FF:000003">
    <property type="entry name" value="Argininosuccinate synthase"/>
    <property type="match status" value="1"/>
</dbReference>
<evidence type="ECO:0000256" key="8">
    <source>
        <dbReference type="ARBA" id="ARBA00022598"/>
    </source>
</evidence>
<evidence type="ECO:0000256" key="5">
    <source>
        <dbReference type="ARBA" id="ARBA00014810"/>
    </source>
</evidence>
<organism evidence="16 17">
    <name type="scientific">Callosobruchus maculatus</name>
    <name type="common">Southern cowpea weevil</name>
    <name type="synonym">Pulse bruchid</name>
    <dbReference type="NCBI Taxonomy" id="64391"/>
    <lineage>
        <taxon>Eukaryota</taxon>
        <taxon>Metazoa</taxon>
        <taxon>Ecdysozoa</taxon>
        <taxon>Arthropoda</taxon>
        <taxon>Hexapoda</taxon>
        <taxon>Insecta</taxon>
        <taxon>Pterygota</taxon>
        <taxon>Neoptera</taxon>
        <taxon>Endopterygota</taxon>
        <taxon>Coleoptera</taxon>
        <taxon>Polyphaga</taxon>
        <taxon>Cucujiformia</taxon>
        <taxon>Chrysomeloidea</taxon>
        <taxon>Chrysomelidae</taxon>
        <taxon>Bruchinae</taxon>
        <taxon>Bruchini</taxon>
        <taxon>Callosobruchus</taxon>
    </lineage>
</organism>
<comment type="subunit">
    <text evidence="3">Homotetramer.</text>
</comment>
<dbReference type="InterPro" id="IPR001518">
    <property type="entry name" value="Arginosuc_synth"/>
</dbReference>
<dbReference type="Pfam" id="PF20979">
    <property type="entry name" value="Arginosuc_syn_C"/>
    <property type="match status" value="1"/>
</dbReference>
<dbReference type="OrthoDB" id="1688907at2759"/>
<dbReference type="CDD" id="cd01999">
    <property type="entry name" value="ASS"/>
    <property type="match status" value="1"/>
</dbReference>
<dbReference type="GO" id="GO:0004055">
    <property type="term" value="F:argininosuccinate synthase activity"/>
    <property type="evidence" value="ECO:0007669"/>
    <property type="project" value="UniProtKB-EC"/>
</dbReference>
<evidence type="ECO:0000313" key="16">
    <source>
        <dbReference type="EMBL" id="VEN63946.1"/>
    </source>
</evidence>
<dbReference type="PROSITE" id="PS00565">
    <property type="entry name" value="ARGININOSUCCIN_SYN_2"/>
    <property type="match status" value="1"/>
</dbReference>
<accession>A0A653DUQ8</accession>
<feature type="domain" description="Arginosuccinate synthase C-terminal" evidence="15">
    <location>
        <begin position="178"/>
        <end position="399"/>
    </location>
</feature>
<evidence type="ECO:0000256" key="1">
    <source>
        <dbReference type="ARBA" id="ARBA00004967"/>
    </source>
</evidence>
<dbReference type="SUPFAM" id="SSF69864">
    <property type="entry name" value="Argininosuccinate synthetase, C-terminal domain"/>
    <property type="match status" value="1"/>
</dbReference>
<dbReference type="PANTHER" id="PTHR11587">
    <property type="entry name" value="ARGININOSUCCINATE SYNTHASE"/>
    <property type="match status" value="1"/>
</dbReference>
<comment type="pathway">
    <text evidence="1">Amino-acid biosynthesis; L-arginine biosynthesis; L-arginine from L-ornithine and carbamoyl phosphate: step 2/3.</text>
</comment>
<sequence>MSKEKVILAYSGGLDTSCILKWLLQKNYDVICYIANIGQDEDFEQAKKKALDIGASKVVIEDVKESFVEEYVWPAVQGGLIYESRYLLGTSLARPCISVGLVKCARENHAKYISHGATGKGNDQVRFELSCYSLCPDIQIIAPWRLEEFTSKFQGRQDLMKYAAEHSIPVVATVKAPWSMDANLMHVSYESGILENPANEPPKDLFLMTKDPKDAPEKPTRLEIHFKEGLPTLVKAEKIIYTKPMEILTYLNKIGGEHGIGRIDIVENRFIGMKSRGVYETPGGYILHTAHKDIELFCLDKEVYRVKQNLAERLADYVYNGFWFSPEGSYVRKCIALAEQSVNGYVKLEVYKGNVTVLGRSSETSMYNEDLVSMDKHSNFSPSDATGFINIQALRLKEYQRVKTSSNIH</sequence>
<comment type="catalytic activity">
    <reaction evidence="13">
        <text>L-citrulline + L-aspartate + ATP = 2-(N(omega)-L-arginino)succinate + AMP + diphosphate + H(+)</text>
        <dbReference type="Rhea" id="RHEA:10932"/>
        <dbReference type="ChEBI" id="CHEBI:15378"/>
        <dbReference type="ChEBI" id="CHEBI:29991"/>
        <dbReference type="ChEBI" id="CHEBI:30616"/>
        <dbReference type="ChEBI" id="CHEBI:33019"/>
        <dbReference type="ChEBI" id="CHEBI:57472"/>
        <dbReference type="ChEBI" id="CHEBI:57743"/>
        <dbReference type="ChEBI" id="CHEBI:456215"/>
        <dbReference type="EC" id="6.3.4.5"/>
    </reaction>
</comment>
<keyword evidence="6" id="KW-0835">Urea cycle</keyword>
<dbReference type="UniPathway" id="UPA00068">
    <property type="reaction ID" value="UER00113"/>
</dbReference>
<evidence type="ECO:0000256" key="7">
    <source>
        <dbReference type="ARBA" id="ARBA00022571"/>
    </source>
</evidence>
<comment type="pathway">
    <text evidence="2">Nitrogen metabolism; urea cycle; (N(omega)-L-arginino)succinate from L-aspartate and L-citrulline: step 1/1.</text>
</comment>
<evidence type="ECO:0000256" key="3">
    <source>
        <dbReference type="ARBA" id="ARBA00011881"/>
    </source>
</evidence>
<dbReference type="SUPFAM" id="SSF52402">
    <property type="entry name" value="Adenine nucleotide alpha hydrolases-like"/>
    <property type="match status" value="1"/>
</dbReference>
<name>A0A653DUQ8_CALMS</name>
<dbReference type="Gene3D" id="3.90.1260.10">
    <property type="entry name" value="Argininosuccinate synthetase, chain A, domain 2"/>
    <property type="match status" value="1"/>
</dbReference>
<evidence type="ECO:0000256" key="9">
    <source>
        <dbReference type="ARBA" id="ARBA00022605"/>
    </source>
</evidence>
<evidence type="ECO:0000256" key="13">
    <source>
        <dbReference type="ARBA" id="ARBA00049077"/>
    </source>
</evidence>
<dbReference type="Gene3D" id="1.20.5.470">
    <property type="entry name" value="Single helix bin"/>
    <property type="match status" value="1"/>
</dbReference>
<dbReference type="EMBL" id="CAACVG010014958">
    <property type="protein sequence ID" value="VEN63946.1"/>
    <property type="molecule type" value="Genomic_DNA"/>
</dbReference>
<evidence type="ECO:0000256" key="4">
    <source>
        <dbReference type="ARBA" id="ARBA00012286"/>
    </source>
</evidence>
<dbReference type="InterPro" id="IPR018223">
    <property type="entry name" value="Arginosuc_synth_CS"/>
</dbReference>
<keyword evidence="17" id="KW-1185">Reference proteome</keyword>
<dbReference type="InterPro" id="IPR023434">
    <property type="entry name" value="Arginosuc_synth_type_1_subfam"/>
</dbReference>
<dbReference type="Pfam" id="PF00764">
    <property type="entry name" value="Arginosuc_synth"/>
    <property type="match status" value="1"/>
</dbReference>
<dbReference type="PROSITE" id="PS00564">
    <property type="entry name" value="ARGININOSUCCIN_SYN_1"/>
    <property type="match status" value="1"/>
</dbReference>
<evidence type="ECO:0000256" key="10">
    <source>
        <dbReference type="ARBA" id="ARBA00022741"/>
    </source>
</evidence>
<keyword evidence="8" id="KW-0436">Ligase</keyword>
<gene>
    <name evidence="16" type="ORF">CALMAC_LOCUS20620</name>
</gene>
<evidence type="ECO:0000313" key="17">
    <source>
        <dbReference type="Proteomes" id="UP000410492"/>
    </source>
</evidence>
<keyword evidence="11" id="KW-0067">ATP-binding</keyword>
<dbReference type="PANTHER" id="PTHR11587:SF2">
    <property type="entry name" value="ARGININOSUCCINATE SYNTHASE"/>
    <property type="match status" value="1"/>
</dbReference>
<protein>
    <recommendedName>
        <fullName evidence="5">Argininosuccinate synthase</fullName>
        <ecNumber evidence="4">6.3.4.5</ecNumber>
    </recommendedName>
    <alternativeName>
        <fullName evidence="12">Citrulline--aspartate ligase</fullName>
    </alternativeName>
</protein>
<dbReference type="Proteomes" id="UP000410492">
    <property type="component" value="Unassembled WGS sequence"/>
</dbReference>
<dbReference type="AlphaFoldDB" id="A0A653DUQ8"/>
<evidence type="ECO:0000259" key="15">
    <source>
        <dbReference type="Pfam" id="PF20979"/>
    </source>
</evidence>
<dbReference type="NCBIfam" id="NF001770">
    <property type="entry name" value="PRK00509.1"/>
    <property type="match status" value="1"/>
</dbReference>
<dbReference type="InterPro" id="IPR024074">
    <property type="entry name" value="AS_cat/multimer_dom_body"/>
</dbReference>
<dbReference type="EC" id="6.3.4.5" evidence="4"/>
<dbReference type="HAMAP" id="MF_00005">
    <property type="entry name" value="Arg_succ_synth_type1"/>
    <property type="match status" value="1"/>
</dbReference>
<dbReference type="GO" id="GO:0006526">
    <property type="term" value="P:L-arginine biosynthetic process"/>
    <property type="evidence" value="ECO:0007669"/>
    <property type="project" value="UniProtKB-UniPathway"/>
</dbReference>
<keyword evidence="10" id="KW-0547">Nucleotide-binding</keyword>
<keyword evidence="7" id="KW-0055">Arginine biosynthesis</keyword>
<evidence type="ECO:0000256" key="11">
    <source>
        <dbReference type="ARBA" id="ARBA00022840"/>
    </source>
</evidence>
<evidence type="ECO:0000256" key="2">
    <source>
        <dbReference type="ARBA" id="ARBA00005154"/>
    </source>
</evidence>
<proteinExistence type="inferred from homology"/>
<evidence type="ECO:0000256" key="12">
    <source>
        <dbReference type="ARBA" id="ARBA00029916"/>
    </source>
</evidence>